<gene>
    <name evidence="1" type="ORF">AVEN_194391_1</name>
</gene>
<evidence type="ECO:0000313" key="2">
    <source>
        <dbReference type="Proteomes" id="UP000499080"/>
    </source>
</evidence>
<dbReference type="EMBL" id="BGPR01000007">
    <property type="protein sequence ID" value="GBL75136.1"/>
    <property type="molecule type" value="Genomic_DNA"/>
</dbReference>
<dbReference type="OrthoDB" id="6408365at2759"/>
<accession>A0A4Y2A7D1</accession>
<protein>
    <recommendedName>
        <fullName evidence="3">Caspase family p20 domain-containing protein</fullName>
    </recommendedName>
</protein>
<keyword evidence="2" id="KW-1185">Reference proteome</keyword>
<organism evidence="1 2">
    <name type="scientific">Araneus ventricosus</name>
    <name type="common">Orbweaver spider</name>
    <name type="synonym">Epeira ventricosa</name>
    <dbReference type="NCBI Taxonomy" id="182803"/>
    <lineage>
        <taxon>Eukaryota</taxon>
        <taxon>Metazoa</taxon>
        <taxon>Ecdysozoa</taxon>
        <taxon>Arthropoda</taxon>
        <taxon>Chelicerata</taxon>
        <taxon>Arachnida</taxon>
        <taxon>Araneae</taxon>
        <taxon>Araneomorphae</taxon>
        <taxon>Entelegynae</taxon>
        <taxon>Araneoidea</taxon>
        <taxon>Araneidae</taxon>
        <taxon>Araneus</taxon>
    </lineage>
</organism>
<name>A0A4Y2A7D1_ARAVE</name>
<evidence type="ECO:0008006" key="3">
    <source>
        <dbReference type="Google" id="ProtNLM"/>
    </source>
</evidence>
<dbReference type="Proteomes" id="UP000499080">
    <property type="component" value="Unassembled WGS sequence"/>
</dbReference>
<sequence>MQRNCTSSRLSGRKRHAAAVAIATNGLRRFETRDFQTRLLPLEMAHSGQVPVTCLNLEREILPDLYPGSKESLKRRLGTLDSTGPRVSLISIFFSHGNDGVYIQNEGDSTHFCGPFPFSKLAKIVLQMKCRRLGIESHNCSIALSPHPEKR</sequence>
<proteinExistence type="predicted"/>
<dbReference type="AlphaFoldDB" id="A0A4Y2A7D1"/>
<evidence type="ECO:0000313" key="1">
    <source>
        <dbReference type="EMBL" id="GBL75136.1"/>
    </source>
</evidence>
<comment type="caution">
    <text evidence="1">The sequence shown here is derived from an EMBL/GenBank/DDBJ whole genome shotgun (WGS) entry which is preliminary data.</text>
</comment>
<reference evidence="1 2" key="1">
    <citation type="journal article" date="2019" name="Sci. Rep.">
        <title>Orb-weaving spider Araneus ventricosus genome elucidates the spidroin gene catalogue.</title>
        <authorList>
            <person name="Kono N."/>
            <person name="Nakamura H."/>
            <person name="Ohtoshi R."/>
            <person name="Moran D.A.P."/>
            <person name="Shinohara A."/>
            <person name="Yoshida Y."/>
            <person name="Fujiwara M."/>
            <person name="Mori M."/>
            <person name="Tomita M."/>
            <person name="Arakawa K."/>
        </authorList>
    </citation>
    <scope>NUCLEOTIDE SEQUENCE [LARGE SCALE GENOMIC DNA]</scope>
</reference>